<keyword evidence="4 7" id="KW-0067">ATP-binding</keyword>
<feature type="compositionally biased region" description="Polar residues" evidence="5">
    <location>
        <begin position="624"/>
        <end position="644"/>
    </location>
</feature>
<dbReference type="PROSITE" id="PS00211">
    <property type="entry name" value="ABC_TRANSPORTER_1"/>
    <property type="match status" value="2"/>
</dbReference>
<dbReference type="Proteomes" id="UP001064879">
    <property type="component" value="Chromosome"/>
</dbReference>
<dbReference type="InterPro" id="IPR017871">
    <property type="entry name" value="ABC_transporter-like_CS"/>
</dbReference>
<evidence type="ECO:0000259" key="6">
    <source>
        <dbReference type="PROSITE" id="PS50893"/>
    </source>
</evidence>
<accession>A0ABY5SNK9</accession>
<proteinExistence type="inferred from homology"/>
<keyword evidence="3" id="KW-0547">Nucleotide-binding</keyword>
<dbReference type="Gene3D" id="3.40.50.300">
    <property type="entry name" value="P-loop containing nucleotide triphosphate hydrolases"/>
    <property type="match status" value="2"/>
</dbReference>
<dbReference type="NCBIfam" id="NF008453">
    <property type="entry name" value="PRK11308.1"/>
    <property type="match status" value="2"/>
</dbReference>
<feature type="region of interest" description="Disordered" evidence="5">
    <location>
        <begin position="22"/>
        <end position="71"/>
    </location>
</feature>
<feature type="region of interest" description="Disordered" evidence="5">
    <location>
        <begin position="624"/>
        <end position="663"/>
    </location>
</feature>
<dbReference type="Pfam" id="PF08352">
    <property type="entry name" value="oligo_HPY"/>
    <property type="match status" value="2"/>
</dbReference>
<sequence>MIHTDLLAWPSAGAGTELLDDASTQTHEPATADPISPETSADKTKVPVTEAALGSSSTSTESPSTATPTPSLQAAPVLEVAGLSVTYPGAIAPAITDIDFSLAPGDTLAIVGESGSGKSTTAAALTGLLPAGTRVDADTQSHLGEDLTSAKPRTWQRILGTGIAYVPQDAGAGLNPVRTVSSALHETLMVNGYAKPQIRARIAEVLDAVGLDPQTHGRRYPHELSGGQRQRVLIANAIAARPALIIADEPTSALDATVAKQVLDVLSGLVAGSQTALVLITHDLGVAKERAAKLLVMQAGHIVETGPTDRVLADPQHAYTRSLLAVAPHLGWGRLRPSIDAVVPSHRPPTSVANTGVNPAGATMTDTVHTGTEAVLSGRAIVRDFGGDRPAVDGLDITLRAGTTVGIVGESGSGKTTSARILLGAERTDSGEITLHGKPVTDYGRKDLGRRIRYVHQDSSAALDPHYTVERILTEPLRGHRIGTRSDRPARVRELLDSVALDHSLLGRTPRELSGGQRQRLAIARALAVDPEVIILDEPVSALDVGVQAQILQLLVDLQARLGVAYLFISHDLAVIEQIADEVIVMKDGRVVESGPTARVLHESADAYTRALINAVPCFDDSAVRTTAPGSPDTDSAVRTTPTDSGDDSLAPNPTEPTGAHHA</sequence>
<organism evidence="7 8">
    <name type="scientific">Brevibacterium spongiae</name>
    <dbReference type="NCBI Taxonomy" id="2909672"/>
    <lineage>
        <taxon>Bacteria</taxon>
        <taxon>Bacillati</taxon>
        <taxon>Actinomycetota</taxon>
        <taxon>Actinomycetes</taxon>
        <taxon>Micrococcales</taxon>
        <taxon>Brevibacteriaceae</taxon>
        <taxon>Brevibacterium</taxon>
    </lineage>
</organism>
<dbReference type="InterPro" id="IPR027417">
    <property type="entry name" value="P-loop_NTPase"/>
</dbReference>
<dbReference type="GO" id="GO:0005524">
    <property type="term" value="F:ATP binding"/>
    <property type="evidence" value="ECO:0007669"/>
    <property type="project" value="UniProtKB-KW"/>
</dbReference>
<evidence type="ECO:0000256" key="1">
    <source>
        <dbReference type="ARBA" id="ARBA00005417"/>
    </source>
</evidence>
<keyword evidence="2" id="KW-0813">Transport</keyword>
<gene>
    <name evidence="7" type="ORF">L1F31_16760</name>
</gene>
<dbReference type="PROSITE" id="PS50893">
    <property type="entry name" value="ABC_TRANSPORTER_2"/>
    <property type="match status" value="2"/>
</dbReference>
<evidence type="ECO:0000256" key="5">
    <source>
        <dbReference type="SAM" id="MobiDB-lite"/>
    </source>
</evidence>
<dbReference type="PANTHER" id="PTHR43776">
    <property type="entry name" value="TRANSPORT ATP-BINDING PROTEIN"/>
    <property type="match status" value="1"/>
</dbReference>
<dbReference type="EMBL" id="CP093443">
    <property type="protein sequence ID" value="UVI35744.1"/>
    <property type="molecule type" value="Genomic_DNA"/>
</dbReference>
<dbReference type="InterPro" id="IPR003439">
    <property type="entry name" value="ABC_transporter-like_ATP-bd"/>
</dbReference>
<evidence type="ECO:0000256" key="4">
    <source>
        <dbReference type="ARBA" id="ARBA00022840"/>
    </source>
</evidence>
<dbReference type="SUPFAM" id="SSF52540">
    <property type="entry name" value="P-loop containing nucleoside triphosphate hydrolases"/>
    <property type="match status" value="2"/>
</dbReference>
<dbReference type="CDD" id="cd03257">
    <property type="entry name" value="ABC_NikE_OppD_transporters"/>
    <property type="match status" value="2"/>
</dbReference>
<dbReference type="SMART" id="SM00382">
    <property type="entry name" value="AAA"/>
    <property type="match status" value="2"/>
</dbReference>
<dbReference type="NCBIfam" id="NF007739">
    <property type="entry name" value="PRK10419.1"/>
    <property type="match status" value="2"/>
</dbReference>
<keyword evidence="8" id="KW-1185">Reference proteome</keyword>
<feature type="compositionally biased region" description="Low complexity" evidence="5">
    <location>
        <begin position="49"/>
        <end position="71"/>
    </location>
</feature>
<evidence type="ECO:0000313" key="7">
    <source>
        <dbReference type="EMBL" id="UVI35744.1"/>
    </source>
</evidence>
<feature type="domain" description="ABC transporter" evidence="6">
    <location>
        <begin position="78"/>
        <end position="324"/>
    </location>
</feature>
<dbReference type="InterPro" id="IPR050319">
    <property type="entry name" value="ABC_transp_ATP-bind"/>
</dbReference>
<evidence type="ECO:0000313" key="8">
    <source>
        <dbReference type="Proteomes" id="UP001064879"/>
    </source>
</evidence>
<evidence type="ECO:0000256" key="3">
    <source>
        <dbReference type="ARBA" id="ARBA00022741"/>
    </source>
</evidence>
<dbReference type="InterPro" id="IPR003593">
    <property type="entry name" value="AAA+_ATPase"/>
</dbReference>
<comment type="similarity">
    <text evidence="1">Belongs to the ABC transporter superfamily.</text>
</comment>
<dbReference type="RefSeq" id="WP_265418360.1">
    <property type="nucleotide sequence ID" value="NZ_CP093443.1"/>
</dbReference>
<protein>
    <submittedName>
        <fullName evidence="7">ABC transporter ATP-binding protein</fullName>
    </submittedName>
</protein>
<name>A0ABY5SNK9_9MICO</name>
<feature type="domain" description="ABC transporter" evidence="6">
    <location>
        <begin position="376"/>
        <end position="613"/>
    </location>
</feature>
<dbReference type="InterPro" id="IPR013563">
    <property type="entry name" value="Oligopep_ABC_C"/>
</dbReference>
<dbReference type="PANTHER" id="PTHR43776:SF7">
    <property type="entry name" value="D,D-DIPEPTIDE TRANSPORT ATP-BINDING PROTEIN DDPF-RELATED"/>
    <property type="match status" value="1"/>
</dbReference>
<evidence type="ECO:0000256" key="2">
    <source>
        <dbReference type="ARBA" id="ARBA00022448"/>
    </source>
</evidence>
<dbReference type="Pfam" id="PF00005">
    <property type="entry name" value="ABC_tran"/>
    <property type="match status" value="2"/>
</dbReference>
<reference evidence="7" key="1">
    <citation type="submission" date="2022-03" db="EMBL/GenBank/DDBJ databases">
        <title>Brevibacterium spongiae sp. nov., isolated from marine sponge.</title>
        <authorList>
            <person name="Li Z."/>
            <person name="Zhang M."/>
        </authorList>
    </citation>
    <scope>NUCLEOTIDE SEQUENCE</scope>
    <source>
        <strain evidence="7">WHS-Z9</strain>
    </source>
</reference>